<evidence type="ECO:0000313" key="2">
    <source>
        <dbReference type="Proteomes" id="UP000638648"/>
    </source>
</evidence>
<gene>
    <name evidence="1" type="ORF">HEB94_000613</name>
</gene>
<organism evidence="1 2">
    <name type="scientific">Actinopolymorpha pittospori</name>
    <dbReference type="NCBI Taxonomy" id="648752"/>
    <lineage>
        <taxon>Bacteria</taxon>
        <taxon>Bacillati</taxon>
        <taxon>Actinomycetota</taxon>
        <taxon>Actinomycetes</taxon>
        <taxon>Propionibacteriales</taxon>
        <taxon>Actinopolymorphaceae</taxon>
        <taxon>Actinopolymorpha</taxon>
    </lineage>
</organism>
<evidence type="ECO:0000313" key="1">
    <source>
        <dbReference type="EMBL" id="MBE1603765.1"/>
    </source>
</evidence>
<sequence length="140" mass="14827">MGTLYVGACAEHVGDGHAGYAARRCSDGSLTATRTAATAGFTAYVAACECGWHGSIEHPPTDDGEIAAAGEWNRSHLRPLIEAARTDWPRWADRVADRARAVAAHIGSDRADLAAEVAGRLEVEVAMWRRTAQELAEGGV</sequence>
<dbReference type="Proteomes" id="UP000638648">
    <property type="component" value="Unassembled WGS sequence"/>
</dbReference>
<accession>A0A927R996</accession>
<dbReference type="AlphaFoldDB" id="A0A927R996"/>
<comment type="caution">
    <text evidence="1">The sequence shown here is derived from an EMBL/GenBank/DDBJ whole genome shotgun (WGS) entry which is preliminary data.</text>
</comment>
<dbReference type="EMBL" id="JADBEM010000001">
    <property type="protein sequence ID" value="MBE1603765.1"/>
    <property type="molecule type" value="Genomic_DNA"/>
</dbReference>
<protein>
    <submittedName>
        <fullName evidence="1">Uncharacterized protein</fullName>
    </submittedName>
</protein>
<reference evidence="1" key="1">
    <citation type="submission" date="2020-10" db="EMBL/GenBank/DDBJ databases">
        <title>Sequencing the genomes of 1000 actinobacteria strains.</title>
        <authorList>
            <person name="Klenk H.-P."/>
        </authorList>
    </citation>
    <scope>NUCLEOTIDE SEQUENCE</scope>
    <source>
        <strain evidence="1">DSM 45354</strain>
    </source>
</reference>
<keyword evidence="2" id="KW-1185">Reference proteome</keyword>
<proteinExistence type="predicted"/>
<name>A0A927R996_9ACTN</name>
<dbReference type="RefSeq" id="WP_192748501.1">
    <property type="nucleotide sequence ID" value="NZ_BAABJL010000266.1"/>
</dbReference>